<accession>A0A1H0BU81</accession>
<name>A0A1H0BU81_9BACI</name>
<dbReference type="Proteomes" id="UP000199334">
    <property type="component" value="Unassembled WGS sequence"/>
</dbReference>
<dbReference type="AlphaFoldDB" id="A0A1H0BU81"/>
<dbReference type="STRING" id="237069.SAMN05216498_2390"/>
<keyword evidence="2" id="KW-1185">Reference proteome</keyword>
<protein>
    <submittedName>
        <fullName evidence="1">Uncharacterized protein</fullName>
    </submittedName>
</protein>
<evidence type="ECO:0000313" key="1">
    <source>
        <dbReference type="EMBL" id="SDN49204.1"/>
    </source>
</evidence>
<organism evidence="1 2">
    <name type="scientific">Tenuibacillus multivorans</name>
    <dbReference type="NCBI Taxonomy" id="237069"/>
    <lineage>
        <taxon>Bacteria</taxon>
        <taxon>Bacillati</taxon>
        <taxon>Bacillota</taxon>
        <taxon>Bacilli</taxon>
        <taxon>Bacillales</taxon>
        <taxon>Bacillaceae</taxon>
        <taxon>Tenuibacillus</taxon>
    </lineage>
</organism>
<proteinExistence type="predicted"/>
<sequence>MINFNRAREKFLSDDDPNELLEFALDTYDYLNSKDSNSYSKEDATLCSLMYLALEILEKDFEIGVENIGVKEKELNKLMNQYRTGILRGGIIKEGFYTFTHTKENAKYNRQYMTRLVRVRDKETIFLIALDPSILEEQIYGALIDHISKDFEKLLNKLEKMYNNNTERIGD</sequence>
<dbReference type="EMBL" id="FNIG01000005">
    <property type="protein sequence ID" value="SDN49204.1"/>
    <property type="molecule type" value="Genomic_DNA"/>
</dbReference>
<evidence type="ECO:0000313" key="2">
    <source>
        <dbReference type="Proteomes" id="UP000199334"/>
    </source>
</evidence>
<gene>
    <name evidence="1" type="ORF">SAMN05216498_2390</name>
</gene>
<dbReference type="OrthoDB" id="2958410at2"/>
<reference evidence="1 2" key="1">
    <citation type="submission" date="2016-10" db="EMBL/GenBank/DDBJ databases">
        <authorList>
            <person name="de Groot N.N."/>
        </authorList>
    </citation>
    <scope>NUCLEOTIDE SEQUENCE [LARGE SCALE GENOMIC DNA]</scope>
    <source>
        <strain evidence="1 2">CGMCC 1.3442</strain>
    </source>
</reference>
<dbReference type="RefSeq" id="WP_093856810.1">
    <property type="nucleotide sequence ID" value="NZ_BJVZ01000008.1"/>
</dbReference>